<keyword evidence="4 6" id="KW-0472">Membrane</keyword>
<name>A0A6P8ZNH2_THRPL</name>
<dbReference type="Gene3D" id="3.30.750.24">
    <property type="entry name" value="STAS domain"/>
    <property type="match status" value="1"/>
</dbReference>
<dbReference type="InterPro" id="IPR036513">
    <property type="entry name" value="STAS_dom_sf"/>
</dbReference>
<dbReference type="OrthoDB" id="288203at2759"/>
<dbReference type="AlphaFoldDB" id="A0A6P8ZNH2"/>
<feature type="transmembrane region" description="Helical" evidence="6">
    <location>
        <begin position="173"/>
        <end position="191"/>
    </location>
</feature>
<accession>A0A6P8ZNH2</accession>
<protein>
    <submittedName>
        <fullName evidence="9">Sodium-independent sulfate anion transporter-like isoform X1</fullName>
    </submittedName>
</protein>
<dbReference type="InParanoid" id="A0A6P8ZNH2"/>
<evidence type="ECO:0000256" key="1">
    <source>
        <dbReference type="ARBA" id="ARBA00004141"/>
    </source>
</evidence>
<feature type="transmembrane region" description="Helical" evidence="6">
    <location>
        <begin position="440"/>
        <end position="473"/>
    </location>
</feature>
<evidence type="ECO:0000259" key="7">
    <source>
        <dbReference type="PROSITE" id="PS50801"/>
    </source>
</evidence>
<organism evidence="9">
    <name type="scientific">Thrips palmi</name>
    <name type="common">Melon thrips</name>
    <dbReference type="NCBI Taxonomy" id="161013"/>
    <lineage>
        <taxon>Eukaryota</taxon>
        <taxon>Metazoa</taxon>
        <taxon>Ecdysozoa</taxon>
        <taxon>Arthropoda</taxon>
        <taxon>Hexapoda</taxon>
        <taxon>Insecta</taxon>
        <taxon>Pterygota</taxon>
        <taxon>Neoptera</taxon>
        <taxon>Paraneoptera</taxon>
        <taxon>Thysanoptera</taxon>
        <taxon>Terebrantia</taxon>
        <taxon>Thripoidea</taxon>
        <taxon>Thripidae</taxon>
        <taxon>Thrips</taxon>
    </lineage>
</organism>
<proteinExistence type="predicted"/>
<dbReference type="CDD" id="cd07042">
    <property type="entry name" value="STAS_SulP_like_sulfate_transporter"/>
    <property type="match status" value="1"/>
</dbReference>
<feature type="domain" description="STAS" evidence="7">
    <location>
        <begin position="491"/>
        <end position="578"/>
    </location>
</feature>
<sequence length="663" mass="69890">MIRPRQQRGERRHGPQASRVWARGQEGITAAAGCAGRAAPLLRRRLPISKWLPTYGREDAVADLVAGFTLGLTLIPQSIAYALLAGLSPQYGLYSSFLGSLLYVPLGTIKEVSIGPTSLMSLLTSEYTHDQPVQVVVLLTFLTGAVQMLMALLQLGFLVDLISDPVTSGFTSAYSVMIAVSQVKGLLGLRFKAHGFVDTLYQLGRHIHEAKLADSLLGLGCIAVLLSMKKLSTAGAPGSRVRRAAWVLSIGRNAIVVLVCAVVAYVLEQGGGAPFALSGQVEPGLPPLDLPPFSAPGPGNATLSFTDMVSSYGGGLLVVPVVGVLANIAIAKSFSNGAPVDASQEMVTLAVCNLLGSFVSSMPTCGAFTRSAVSNASGVRTPLSGLYSGAMILLALVLLTPYFYYIPKATLAAVLISAVVFLVDLDILRPLWRSSKRSLLVTVLTFAACLGMGVEVGLLLGVALELAYLVYLWARPPVTVQLCKASWGEYVLVRPDVGLFFPAVGVVRDAVLLASTQEGAGGLPLVLDCAHFRNLDYTAVKGLEALVRELGKRGQALRFMGLSGSALRVVAALDMQGFAHCAAPRDLPDLLLADGDKLVADRDSLSRAETRVALVRVDADGSDANEVASRALAEAPDRDAVDGLREAPQEAPHELSALQGKKQ</sequence>
<dbReference type="InterPro" id="IPR002645">
    <property type="entry name" value="STAS_dom"/>
</dbReference>
<reference evidence="9" key="1">
    <citation type="submission" date="2025-08" db="UniProtKB">
        <authorList>
            <consortium name="RefSeq"/>
        </authorList>
    </citation>
    <scope>IDENTIFICATION</scope>
    <source>
        <tissue evidence="9">Total insect</tissue>
    </source>
</reference>
<feature type="transmembrane region" description="Helical" evidence="6">
    <location>
        <begin position="60"/>
        <end position="85"/>
    </location>
</feature>
<feature type="transmembrane region" description="Helical" evidence="6">
    <location>
        <begin position="410"/>
        <end position="428"/>
    </location>
</feature>
<dbReference type="Proteomes" id="UP000515158">
    <property type="component" value="Unplaced"/>
</dbReference>
<evidence type="ECO:0000313" key="8">
    <source>
        <dbReference type="Proteomes" id="UP000515158"/>
    </source>
</evidence>
<keyword evidence="3 6" id="KW-1133">Transmembrane helix</keyword>
<evidence type="ECO:0000256" key="5">
    <source>
        <dbReference type="SAM" id="MobiDB-lite"/>
    </source>
</evidence>
<feature type="compositionally biased region" description="Basic and acidic residues" evidence="5">
    <location>
        <begin position="644"/>
        <end position="653"/>
    </location>
</feature>
<evidence type="ECO:0000256" key="3">
    <source>
        <dbReference type="ARBA" id="ARBA00022989"/>
    </source>
</evidence>
<dbReference type="SUPFAM" id="SSF52091">
    <property type="entry name" value="SpoIIaa-like"/>
    <property type="match status" value="1"/>
</dbReference>
<dbReference type="InterPro" id="IPR001902">
    <property type="entry name" value="SLC26A/SulP_fam"/>
</dbReference>
<feature type="transmembrane region" description="Helical" evidence="6">
    <location>
        <begin position="312"/>
        <end position="334"/>
    </location>
</feature>
<evidence type="ECO:0000256" key="2">
    <source>
        <dbReference type="ARBA" id="ARBA00022692"/>
    </source>
</evidence>
<feature type="transmembrane region" description="Helical" evidence="6">
    <location>
        <begin position="244"/>
        <end position="267"/>
    </location>
</feature>
<dbReference type="PANTHER" id="PTHR11814">
    <property type="entry name" value="SULFATE TRANSPORTER"/>
    <property type="match status" value="1"/>
</dbReference>
<feature type="region of interest" description="Disordered" evidence="5">
    <location>
        <begin position="644"/>
        <end position="663"/>
    </location>
</feature>
<dbReference type="Pfam" id="PF01740">
    <property type="entry name" value="STAS"/>
    <property type="match status" value="1"/>
</dbReference>
<dbReference type="KEGG" id="tpal:117645908"/>
<feature type="transmembrane region" description="Helical" evidence="6">
    <location>
        <begin position="91"/>
        <end position="112"/>
    </location>
</feature>
<evidence type="ECO:0000256" key="6">
    <source>
        <dbReference type="SAM" id="Phobius"/>
    </source>
</evidence>
<dbReference type="GeneID" id="117645908"/>
<dbReference type="Pfam" id="PF00916">
    <property type="entry name" value="Sulfate_transp"/>
    <property type="match status" value="1"/>
</dbReference>
<dbReference type="InterPro" id="IPR011547">
    <property type="entry name" value="SLC26A/SulP_dom"/>
</dbReference>
<evidence type="ECO:0000256" key="4">
    <source>
        <dbReference type="ARBA" id="ARBA00023136"/>
    </source>
</evidence>
<feature type="transmembrane region" description="Helical" evidence="6">
    <location>
        <begin position="385"/>
        <end position="404"/>
    </location>
</feature>
<keyword evidence="2 6" id="KW-0812">Transmembrane</keyword>
<dbReference type="GO" id="GO:0055085">
    <property type="term" value="P:transmembrane transport"/>
    <property type="evidence" value="ECO:0007669"/>
    <property type="project" value="InterPro"/>
</dbReference>
<dbReference type="FunCoup" id="A0A6P8ZNH2">
    <property type="interactions" value="4"/>
</dbReference>
<dbReference type="RefSeq" id="XP_034242349.1">
    <property type="nucleotide sequence ID" value="XM_034386458.1"/>
</dbReference>
<comment type="subcellular location">
    <subcellularLocation>
        <location evidence="1">Membrane</location>
        <topology evidence="1">Multi-pass membrane protein</topology>
    </subcellularLocation>
</comment>
<dbReference type="PROSITE" id="PS50801">
    <property type="entry name" value="STAS"/>
    <property type="match status" value="1"/>
</dbReference>
<gene>
    <name evidence="9" type="primary">LOC117645908</name>
</gene>
<dbReference type="GO" id="GO:0016020">
    <property type="term" value="C:membrane"/>
    <property type="evidence" value="ECO:0007669"/>
    <property type="project" value="UniProtKB-SubCell"/>
</dbReference>
<evidence type="ECO:0000313" key="9">
    <source>
        <dbReference type="RefSeq" id="XP_034242349.1"/>
    </source>
</evidence>
<feature type="transmembrane region" description="Helical" evidence="6">
    <location>
        <begin position="133"/>
        <end position="153"/>
    </location>
</feature>
<keyword evidence="8" id="KW-1185">Reference proteome</keyword>